<name>A0A3G8GVZ3_9BURK</name>
<dbReference type="AlphaFoldDB" id="A0A3G8GVZ3"/>
<keyword evidence="1" id="KW-0614">Plasmid</keyword>
<gene>
    <name evidence="1" type="ORF">EHF44_01320</name>
</gene>
<dbReference type="EMBL" id="CP033968">
    <property type="protein sequence ID" value="AZG12140.1"/>
    <property type="molecule type" value="Genomic_DNA"/>
</dbReference>
<proteinExistence type="predicted"/>
<geneLocation type="plasmid" evidence="1">
    <name>unnamed1</name>
</geneLocation>
<organism evidence="1 2">
    <name type="scientific">Cupriavidus pauculus</name>
    <dbReference type="NCBI Taxonomy" id="82633"/>
    <lineage>
        <taxon>Bacteria</taxon>
        <taxon>Pseudomonadati</taxon>
        <taxon>Pseudomonadota</taxon>
        <taxon>Betaproteobacteria</taxon>
        <taxon>Burkholderiales</taxon>
        <taxon>Burkholderiaceae</taxon>
        <taxon>Cupriavidus</taxon>
    </lineage>
</organism>
<dbReference type="OrthoDB" id="9133887at2"/>
<sequence length="65" mass="7089">MGLAIQGVEIRRAKRRVRSVAEAGSEELMHLAEFDFGSLLDKEGVRDAAPAGELVHGCLSEHSER</sequence>
<dbReference type="KEGG" id="cpau:EHF44_01320"/>
<protein>
    <submittedName>
        <fullName evidence="1">Uncharacterized protein</fullName>
    </submittedName>
</protein>
<reference evidence="2" key="1">
    <citation type="submission" date="2018-11" db="EMBL/GenBank/DDBJ databases">
        <title>FDA dAtabase for Regulatory Grade micrObial Sequences (FDA-ARGOS): Supporting development and validation of Infectious Disease Dx tests.</title>
        <authorList>
            <person name="Goldberg B."/>
            <person name="Campos J."/>
            <person name="Tallon L."/>
            <person name="Sadzewicz L."/>
            <person name="Zhao X."/>
            <person name="Vavikolanu K."/>
            <person name="Mehta A."/>
            <person name="Aluvathingal J."/>
            <person name="Nadendla S."/>
            <person name="Geyer C."/>
            <person name="Nandy P."/>
            <person name="Yan Y."/>
            <person name="Sichtig H."/>
        </authorList>
    </citation>
    <scope>NUCLEOTIDE SEQUENCE [LARGE SCALE GENOMIC DNA]</scope>
    <source>
        <strain evidence="2">FDAARGOS_614</strain>
        <plasmid evidence="2">unnamed1</plasmid>
    </source>
</reference>
<evidence type="ECO:0000313" key="1">
    <source>
        <dbReference type="EMBL" id="AZG12140.1"/>
    </source>
</evidence>
<accession>A0A3G8GVZ3</accession>
<evidence type="ECO:0000313" key="2">
    <source>
        <dbReference type="Proteomes" id="UP000270411"/>
    </source>
</evidence>
<dbReference type="Proteomes" id="UP000270411">
    <property type="component" value="Plasmid unnamed1"/>
</dbReference>